<feature type="transmembrane region" description="Helical" evidence="1">
    <location>
        <begin position="120"/>
        <end position="139"/>
    </location>
</feature>
<dbReference type="STRING" id="2094558.A0A314Y5B4"/>
<comment type="caution">
    <text evidence="2">The sequence shown here is derived from an EMBL/GenBank/DDBJ whole genome shotgun (WGS) entry which is preliminary data.</text>
</comment>
<name>A0A314Y5B4_PRUYE</name>
<dbReference type="AlphaFoldDB" id="A0A314Y5B4"/>
<keyword evidence="1" id="KW-0472">Membrane</keyword>
<reference evidence="2 3" key="1">
    <citation type="submission" date="2018-02" db="EMBL/GenBank/DDBJ databases">
        <title>Draft genome of wild Prunus yedoensis var. nudiflora.</title>
        <authorList>
            <person name="Baek S."/>
            <person name="Kim J.-H."/>
            <person name="Choi K."/>
            <person name="Kim G.-B."/>
            <person name="Cho A."/>
            <person name="Jang H."/>
            <person name="Shin C.-H."/>
            <person name="Yu H.-J."/>
            <person name="Mun J.-H."/>
        </authorList>
    </citation>
    <scope>NUCLEOTIDE SEQUENCE [LARGE SCALE GENOMIC DNA]</scope>
    <source>
        <strain evidence="3">cv. Jeju island</strain>
        <tissue evidence="2">Leaf</tissue>
    </source>
</reference>
<dbReference type="InterPro" id="IPR053258">
    <property type="entry name" value="Ca-permeable_cation_channel"/>
</dbReference>
<keyword evidence="1" id="KW-0812">Transmembrane</keyword>
<evidence type="ECO:0000313" key="3">
    <source>
        <dbReference type="Proteomes" id="UP000250321"/>
    </source>
</evidence>
<sequence>MNHQANLPVSDPPRSEPSTRKELSTKAFHKYICFFITILGGFLQLKQGPGTTSLFDANYLSFVILIVAINVYGVLLMGSIYIRKARLNSNLAKIIDKISLLSGALALVLELVILVPALGLFALLFWIVCFVSFIAVYSYPYLKTLFARAVGGVVHAFEKLREYFACCFAMKSDEDQTGLP</sequence>
<evidence type="ECO:0000313" key="2">
    <source>
        <dbReference type="EMBL" id="PQP99093.1"/>
    </source>
</evidence>
<evidence type="ECO:0000256" key="1">
    <source>
        <dbReference type="SAM" id="Phobius"/>
    </source>
</evidence>
<protein>
    <submittedName>
        <fullName evidence="2">Uncharacterized protein</fullName>
    </submittedName>
</protein>
<accession>A0A314Y5B4</accession>
<feature type="transmembrane region" description="Helical" evidence="1">
    <location>
        <begin position="28"/>
        <end position="45"/>
    </location>
</feature>
<keyword evidence="3" id="KW-1185">Reference proteome</keyword>
<dbReference type="PANTHER" id="PTHR34115">
    <property type="entry name" value="PROTEIN, PUTATIVE-RELATED"/>
    <property type="match status" value="1"/>
</dbReference>
<feature type="transmembrane region" description="Helical" evidence="1">
    <location>
        <begin position="57"/>
        <end position="82"/>
    </location>
</feature>
<dbReference type="EMBL" id="PJQY01001843">
    <property type="protein sequence ID" value="PQP99093.1"/>
    <property type="molecule type" value="Genomic_DNA"/>
</dbReference>
<dbReference type="OrthoDB" id="10592783at2759"/>
<keyword evidence="1" id="KW-1133">Transmembrane helix</keyword>
<proteinExistence type="predicted"/>
<gene>
    <name evidence="2" type="ORF">Pyn_33019</name>
</gene>
<feature type="transmembrane region" description="Helical" evidence="1">
    <location>
        <begin position="94"/>
        <end position="114"/>
    </location>
</feature>
<dbReference type="Proteomes" id="UP000250321">
    <property type="component" value="Unassembled WGS sequence"/>
</dbReference>
<organism evidence="2 3">
    <name type="scientific">Prunus yedoensis var. nudiflora</name>
    <dbReference type="NCBI Taxonomy" id="2094558"/>
    <lineage>
        <taxon>Eukaryota</taxon>
        <taxon>Viridiplantae</taxon>
        <taxon>Streptophyta</taxon>
        <taxon>Embryophyta</taxon>
        <taxon>Tracheophyta</taxon>
        <taxon>Spermatophyta</taxon>
        <taxon>Magnoliopsida</taxon>
        <taxon>eudicotyledons</taxon>
        <taxon>Gunneridae</taxon>
        <taxon>Pentapetalae</taxon>
        <taxon>rosids</taxon>
        <taxon>fabids</taxon>
        <taxon>Rosales</taxon>
        <taxon>Rosaceae</taxon>
        <taxon>Amygdaloideae</taxon>
        <taxon>Amygdaleae</taxon>
        <taxon>Prunus</taxon>
    </lineage>
</organism>
<dbReference type="PANTHER" id="PTHR34115:SF13">
    <property type="entry name" value="RPB1A"/>
    <property type="match status" value="1"/>
</dbReference>